<feature type="transmembrane region" description="Helical" evidence="6">
    <location>
        <begin position="135"/>
        <end position="158"/>
    </location>
</feature>
<evidence type="ECO:0000256" key="3">
    <source>
        <dbReference type="ARBA" id="ARBA00022692"/>
    </source>
</evidence>
<evidence type="ECO:0000256" key="6">
    <source>
        <dbReference type="SAM" id="Phobius"/>
    </source>
</evidence>
<feature type="transmembrane region" description="Helical" evidence="6">
    <location>
        <begin position="105"/>
        <end position="123"/>
    </location>
</feature>
<feature type="transmembrane region" description="Helical" evidence="6">
    <location>
        <begin position="52"/>
        <end position="73"/>
    </location>
</feature>
<evidence type="ECO:0000313" key="8">
    <source>
        <dbReference type="Proteomes" id="UP000324758"/>
    </source>
</evidence>
<evidence type="ECO:0000256" key="4">
    <source>
        <dbReference type="ARBA" id="ARBA00022989"/>
    </source>
</evidence>
<dbReference type="PANTHER" id="PTHR43124:SF3">
    <property type="entry name" value="CHLORAMPHENICOL EFFLUX PUMP RV0191"/>
    <property type="match status" value="1"/>
</dbReference>
<dbReference type="Proteomes" id="UP000324758">
    <property type="component" value="Unassembled WGS sequence"/>
</dbReference>
<dbReference type="PANTHER" id="PTHR43124">
    <property type="entry name" value="PURINE EFFLUX PUMP PBUE"/>
    <property type="match status" value="1"/>
</dbReference>
<keyword evidence="3 6" id="KW-0812">Transmembrane</keyword>
<dbReference type="Gene3D" id="1.20.1250.20">
    <property type="entry name" value="MFS general substrate transporter like domains"/>
    <property type="match status" value="2"/>
</dbReference>
<keyword evidence="2" id="KW-1003">Cell membrane</keyword>
<dbReference type="RefSeq" id="WP_148778886.1">
    <property type="nucleotide sequence ID" value="NZ_VSSS01000105.1"/>
</dbReference>
<feature type="transmembrane region" description="Helical" evidence="6">
    <location>
        <begin position="164"/>
        <end position="187"/>
    </location>
</feature>
<feature type="transmembrane region" description="Helical" evidence="6">
    <location>
        <begin position="244"/>
        <end position="267"/>
    </location>
</feature>
<feature type="transmembrane region" description="Helical" evidence="6">
    <location>
        <begin position="274"/>
        <end position="293"/>
    </location>
</feature>
<protein>
    <submittedName>
        <fullName evidence="7">MFS transporter</fullName>
    </submittedName>
</protein>
<evidence type="ECO:0000256" key="5">
    <source>
        <dbReference type="ARBA" id="ARBA00023136"/>
    </source>
</evidence>
<name>A0A5D3K124_9BRAD</name>
<dbReference type="GO" id="GO:0005886">
    <property type="term" value="C:plasma membrane"/>
    <property type="evidence" value="ECO:0007669"/>
    <property type="project" value="UniProtKB-SubCell"/>
</dbReference>
<comment type="subcellular location">
    <subcellularLocation>
        <location evidence="1">Cell membrane</location>
        <topology evidence="1">Multi-pass membrane protein</topology>
    </subcellularLocation>
</comment>
<accession>A0A5D3K124</accession>
<dbReference type="InterPro" id="IPR036259">
    <property type="entry name" value="MFS_trans_sf"/>
</dbReference>
<dbReference type="InterPro" id="IPR011701">
    <property type="entry name" value="MFS"/>
</dbReference>
<evidence type="ECO:0000256" key="1">
    <source>
        <dbReference type="ARBA" id="ARBA00004651"/>
    </source>
</evidence>
<dbReference type="AlphaFoldDB" id="A0A5D3K124"/>
<reference evidence="7 8" key="1">
    <citation type="submission" date="2019-08" db="EMBL/GenBank/DDBJ databases">
        <title>Bradyrhizobium hipponensis sp. nov., a rhizobium isolated from a Lupinus angustifolius root nodule in Tunisia.</title>
        <authorList>
            <person name="Off K."/>
            <person name="Rejili M."/>
            <person name="Mars M."/>
            <person name="Brachmann A."/>
            <person name="Marin M."/>
        </authorList>
    </citation>
    <scope>NUCLEOTIDE SEQUENCE [LARGE SCALE GENOMIC DNA]</scope>
    <source>
        <strain evidence="7 8">CTAW71</strain>
    </source>
</reference>
<evidence type="ECO:0000313" key="7">
    <source>
        <dbReference type="EMBL" id="TYL83541.1"/>
    </source>
</evidence>
<dbReference type="EMBL" id="VSSS01000105">
    <property type="protein sequence ID" value="TYL83541.1"/>
    <property type="molecule type" value="Genomic_DNA"/>
</dbReference>
<evidence type="ECO:0000256" key="2">
    <source>
        <dbReference type="ARBA" id="ARBA00022475"/>
    </source>
</evidence>
<proteinExistence type="predicted"/>
<dbReference type="SUPFAM" id="SSF103473">
    <property type="entry name" value="MFS general substrate transporter"/>
    <property type="match status" value="1"/>
</dbReference>
<gene>
    <name evidence="7" type="ORF">FXB40_46155</name>
</gene>
<feature type="transmembrane region" description="Helical" evidence="6">
    <location>
        <begin position="362"/>
        <end position="385"/>
    </location>
</feature>
<feature type="transmembrane region" description="Helical" evidence="6">
    <location>
        <begin position="80"/>
        <end position="99"/>
    </location>
</feature>
<dbReference type="InterPro" id="IPR050189">
    <property type="entry name" value="MFS_Efflux_Transporters"/>
</dbReference>
<organism evidence="7 8">
    <name type="scientific">Bradyrhizobium rifense</name>
    <dbReference type="NCBI Taxonomy" id="515499"/>
    <lineage>
        <taxon>Bacteria</taxon>
        <taxon>Pseudomonadati</taxon>
        <taxon>Pseudomonadota</taxon>
        <taxon>Alphaproteobacteria</taxon>
        <taxon>Hyphomicrobiales</taxon>
        <taxon>Nitrobacteraceae</taxon>
        <taxon>Bradyrhizobium</taxon>
    </lineage>
</organism>
<dbReference type="Pfam" id="PF07690">
    <property type="entry name" value="MFS_1"/>
    <property type="match status" value="1"/>
</dbReference>
<comment type="caution">
    <text evidence="7">The sequence shown here is derived from an EMBL/GenBank/DDBJ whole genome shotgun (WGS) entry which is preliminary data.</text>
</comment>
<keyword evidence="5 6" id="KW-0472">Membrane</keyword>
<sequence>MQASAPEAPVVSKWRILALLFTARCVMGMQFESVGALGPLLRAEGLDYARLGILVGAYLAPSVLVALPGGIVVQRLGERTTLLLCAALMFAGAVVDLSSDWNARLLARVIAGTGGVVFTIAGTKMIADMFVGRQFGLAMAALAGSWPCGIALALIALPPIADKFGLIGASVAMMILTLMALILLFALPKQARPGAPLSAALPSATVTAAVAIAGLVGGTANATFANAFAFGPLLLTERGYTAEIAASHVSVALWVTIAAIPVGGALAIRRGPGIWIAAASLLLAAVGMAAIPVSDHDVLIFAGLGLVAGLSGATFASLPTWALPVQARAVGMGIFFSTFYGSMLALPPIAGVFAHRAGGAGIAFDVAAVALFVAMPLLGAFAALVSAPRSAPAVEEGAA</sequence>
<keyword evidence="4 6" id="KW-1133">Transmembrane helix</keyword>
<dbReference type="GO" id="GO:0022857">
    <property type="term" value="F:transmembrane transporter activity"/>
    <property type="evidence" value="ECO:0007669"/>
    <property type="project" value="InterPro"/>
</dbReference>
<keyword evidence="8" id="KW-1185">Reference proteome</keyword>
<feature type="transmembrane region" description="Helical" evidence="6">
    <location>
        <begin position="199"/>
        <end position="224"/>
    </location>
</feature>
<dbReference type="OrthoDB" id="7738352at2"/>
<feature type="transmembrane region" description="Helical" evidence="6">
    <location>
        <begin position="299"/>
        <end position="318"/>
    </location>
</feature>
<feature type="transmembrane region" description="Helical" evidence="6">
    <location>
        <begin position="330"/>
        <end position="350"/>
    </location>
</feature>